<accession>A0ABQ2EM04</accession>
<proteinExistence type="predicted"/>
<name>A0ABQ2EM04_9DEIO</name>
<dbReference type="Proteomes" id="UP000647587">
    <property type="component" value="Unassembled WGS sequence"/>
</dbReference>
<feature type="signal peptide" evidence="1">
    <location>
        <begin position="1"/>
        <end position="21"/>
    </location>
</feature>
<keyword evidence="1" id="KW-0732">Signal</keyword>
<dbReference type="RefSeq" id="WP_189004657.1">
    <property type="nucleotide sequence ID" value="NZ_BMPP01000002.1"/>
</dbReference>
<sequence>MKKVFIVVLATGLVSFAPAQAGANTRASCVGLIVSDHARWGDFAQVRLMLRTAATQLGLTYGALVSSTAHRHDGTHAICGGE</sequence>
<comment type="caution">
    <text evidence="2">The sequence shown here is derived from an EMBL/GenBank/DDBJ whole genome shotgun (WGS) entry which is preliminary data.</text>
</comment>
<feature type="chain" id="PRO_5046180176" evidence="1">
    <location>
        <begin position="22"/>
        <end position="82"/>
    </location>
</feature>
<organism evidence="2 3">
    <name type="scientific">Deinococcus malanensis</name>
    <dbReference type="NCBI Taxonomy" id="1706855"/>
    <lineage>
        <taxon>Bacteria</taxon>
        <taxon>Thermotogati</taxon>
        <taxon>Deinococcota</taxon>
        <taxon>Deinococci</taxon>
        <taxon>Deinococcales</taxon>
        <taxon>Deinococcaceae</taxon>
        <taxon>Deinococcus</taxon>
    </lineage>
</organism>
<gene>
    <name evidence="2" type="ORF">GCM10008955_07390</name>
</gene>
<evidence type="ECO:0000313" key="2">
    <source>
        <dbReference type="EMBL" id="GGK16519.1"/>
    </source>
</evidence>
<protein>
    <submittedName>
        <fullName evidence="2">Uncharacterized protein</fullName>
    </submittedName>
</protein>
<evidence type="ECO:0000256" key="1">
    <source>
        <dbReference type="SAM" id="SignalP"/>
    </source>
</evidence>
<dbReference type="EMBL" id="BMPP01000002">
    <property type="protein sequence ID" value="GGK16519.1"/>
    <property type="molecule type" value="Genomic_DNA"/>
</dbReference>
<evidence type="ECO:0000313" key="3">
    <source>
        <dbReference type="Proteomes" id="UP000647587"/>
    </source>
</evidence>
<reference evidence="3" key="1">
    <citation type="journal article" date="2019" name="Int. J. Syst. Evol. Microbiol.">
        <title>The Global Catalogue of Microorganisms (GCM) 10K type strain sequencing project: providing services to taxonomists for standard genome sequencing and annotation.</title>
        <authorList>
            <consortium name="The Broad Institute Genomics Platform"/>
            <consortium name="The Broad Institute Genome Sequencing Center for Infectious Disease"/>
            <person name="Wu L."/>
            <person name="Ma J."/>
        </authorList>
    </citation>
    <scope>NUCLEOTIDE SEQUENCE [LARGE SCALE GENOMIC DNA]</scope>
    <source>
        <strain evidence="3">JCM 30331</strain>
    </source>
</reference>
<keyword evidence="3" id="KW-1185">Reference proteome</keyword>